<dbReference type="InterPro" id="IPR036890">
    <property type="entry name" value="HATPase_C_sf"/>
</dbReference>
<proteinExistence type="predicted"/>
<keyword evidence="1" id="KW-0547">Nucleotide-binding</keyword>
<dbReference type="GO" id="GO:0005524">
    <property type="term" value="F:ATP binding"/>
    <property type="evidence" value="ECO:0007669"/>
    <property type="project" value="UniProtKB-KW"/>
</dbReference>
<evidence type="ECO:0000313" key="1">
    <source>
        <dbReference type="EMBL" id="MFM9516850.1"/>
    </source>
</evidence>
<reference evidence="1 2" key="1">
    <citation type="submission" date="2024-12" db="EMBL/GenBank/DDBJ databases">
        <title>Pseudomonas species isolated from Lotus nodules promote plant growth.</title>
        <authorList>
            <person name="Yu Y.-H."/>
            <person name="Kurtenbach J."/>
            <person name="Crosbie D."/>
            <person name="Brachmann A."/>
            <person name="Marin M."/>
        </authorList>
    </citation>
    <scope>NUCLEOTIDE SEQUENCE [LARGE SCALE GENOMIC DNA]</scope>
    <source>
        <strain evidence="1 2">PLb12A</strain>
    </source>
</reference>
<protein>
    <submittedName>
        <fullName evidence="1">ATP-binding protein</fullName>
    </submittedName>
</protein>
<accession>A0ABW9H718</accession>
<evidence type="ECO:0000313" key="2">
    <source>
        <dbReference type="Proteomes" id="UP001631987"/>
    </source>
</evidence>
<comment type="caution">
    <text evidence="1">The sequence shown here is derived from an EMBL/GenBank/DDBJ whole genome shotgun (WGS) entry which is preliminary data.</text>
</comment>
<organism evidence="1 2">
    <name type="scientific">Pseudomonas monachiensis</name>
    <dbReference type="NCBI Taxonomy" id="3060212"/>
    <lineage>
        <taxon>Bacteria</taxon>
        <taxon>Pseudomonadati</taxon>
        <taxon>Pseudomonadota</taxon>
        <taxon>Gammaproteobacteria</taxon>
        <taxon>Pseudomonadales</taxon>
        <taxon>Pseudomonadaceae</taxon>
        <taxon>Pseudomonas</taxon>
    </lineage>
</organism>
<dbReference type="Pfam" id="PF13589">
    <property type="entry name" value="HATPase_c_3"/>
    <property type="match status" value="1"/>
</dbReference>
<dbReference type="EMBL" id="JBJVNW010000002">
    <property type="protein sequence ID" value="MFM9516850.1"/>
    <property type="molecule type" value="Genomic_DNA"/>
</dbReference>
<dbReference type="Gene3D" id="3.30.565.10">
    <property type="entry name" value="Histidine kinase-like ATPase, C-terminal domain"/>
    <property type="match status" value="1"/>
</dbReference>
<gene>
    <name evidence="1" type="ORF">ACKKH4_06220</name>
</gene>
<dbReference type="SUPFAM" id="SSF55874">
    <property type="entry name" value="ATPase domain of HSP90 chaperone/DNA topoisomerase II/histidine kinase"/>
    <property type="match status" value="1"/>
</dbReference>
<name>A0ABW9H718_9PSED</name>
<keyword evidence="2" id="KW-1185">Reference proteome</keyword>
<dbReference type="Proteomes" id="UP001631987">
    <property type="component" value="Unassembled WGS sequence"/>
</dbReference>
<sequence length="669" mass="75926">MTSSPATFDFSGSTTITDEGIRNHFKRDLEPWQPIAELIWNGFDAGAKSVRVITRENDMGGTISVTVLDDGEGIDFTKPMDNFRRFNDSLKRRSHSTHGSKGRGRLAFHKICANAVWNTKFRGRNAIIGIQSSSLSTISGREIPENEQNALLSPMHQGTCVELTNFINILPEQEKLIHQLQLELGWHLAFNPEKSLTLNATPICPPSHVLTQSTIDAEGIEFSVELIQWGEKLNSEKSYTYLRGSEGIPLHHMPSSLNQKPGYYTSLLVSSPWLDALSGGDTQLRSTFNELSASKVWKEFSKKLSVFTQNHYQEFLARLADEQIEGFIEEGDFPDYKDIDPAYSSWRLGNTKRIVKGIILADPKLFKNGNKKQRKIIIRLLDKISVSSENSSLFEILDSVLNLDAVAMENFATQIKRAKLQNIIQTIESLQKREHAIARIAEIMRNHYRTTLETPDLQGVIESNTWLFGNQYESIGAEEDTFTKIAQNLRDSVKDIDLVEKDDLDGGATVDGANRQVDLFLVRRQKQYDSNNQPYFRCVIIEIKRPSVSLNTKHLRQVDDYATILSRHPEFNGIRTKYEIVLVGRKISESNFDIQERLNNLTDKNDPGLIGAGTPINPIKKYVKTWQTIIEEFQISHDFMLSTLKTQRDSLEIESTKDELLEALTEDVE</sequence>
<dbReference type="RefSeq" id="WP_409078316.1">
    <property type="nucleotide sequence ID" value="NZ_CP178857.1"/>
</dbReference>
<keyword evidence="1" id="KW-0067">ATP-binding</keyword>